<protein>
    <submittedName>
        <fullName evidence="1">Uncharacterized protein</fullName>
    </submittedName>
</protein>
<keyword evidence="2" id="KW-1185">Reference proteome</keyword>
<name>A0A2Z6N409_TRISU</name>
<gene>
    <name evidence="1" type="ORF">TSUD_63610</name>
</gene>
<dbReference type="Proteomes" id="UP000242715">
    <property type="component" value="Unassembled WGS sequence"/>
</dbReference>
<sequence>MQQVGWILPCEGWVALNTYGSKEAGSNYGCGGIIRAVGVSGLVDSPKVLEIVMWRWKRCRKFGRLKASVRFGPVSSRVVNGCTRLVKVLNKEVATHSGGWSFCKRIWRLLELD</sequence>
<evidence type="ECO:0000313" key="1">
    <source>
        <dbReference type="EMBL" id="GAU31612.1"/>
    </source>
</evidence>
<evidence type="ECO:0000313" key="2">
    <source>
        <dbReference type="Proteomes" id="UP000242715"/>
    </source>
</evidence>
<reference evidence="2" key="1">
    <citation type="journal article" date="2017" name="Front. Plant Sci.">
        <title>Climate Clever Clovers: New Paradigm to Reduce the Environmental Footprint of Ruminants by Breeding Low Methanogenic Forages Utilizing Haplotype Variation.</title>
        <authorList>
            <person name="Kaur P."/>
            <person name="Appels R."/>
            <person name="Bayer P.E."/>
            <person name="Keeble-Gagnere G."/>
            <person name="Wang J."/>
            <person name="Hirakawa H."/>
            <person name="Shirasawa K."/>
            <person name="Vercoe P."/>
            <person name="Stefanova K."/>
            <person name="Durmic Z."/>
            <person name="Nichols P."/>
            <person name="Revell C."/>
            <person name="Isobe S.N."/>
            <person name="Edwards D."/>
            <person name="Erskine W."/>
        </authorList>
    </citation>
    <scope>NUCLEOTIDE SEQUENCE [LARGE SCALE GENOMIC DNA]</scope>
    <source>
        <strain evidence="2">cv. Daliak</strain>
    </source>
</reference>
<dbReference type="AlphaFoldDB" id="A0A2Z6N409"/>
<dbReference type="EMBL" id="DF973462">
    <property type="protein sequence ID" value="GAU31612.1"/>
    <property type="molecule type" value="Genomic_DNA"/>
</dbReference>
<accession>A0A2Z6N409</accession>
<organism evidence="1 2">
    <name type="scientific">Trifolium subterraneum</name>
    <name type="common">Subterranean clover</name>
    <dbReference type="NCBI Taxonomy" id="3900"/>
    <lineage>
        <taxon>Eukaryota</taxon>
        <taxon>Viridiplantae</taxon>
        <taxon>Streptophyta</taxon>
        <taxon>Embryophyta</taxon>
        <taxon>Tracheophyta</taxon>
        <taxon>Spermatophyta</taxon>
        <taxon>Magnoliopsida</taxon>
        <taxon>eudicotyledons</taxon>
        <taxon>Gunneridae</taxon>
        <taxon>Pentapetalae</taxon>
        <taxon>rosids</taxon>
        <taxon>fabids</taxon>
        <taxon>Fabales</taxon>
        <taxon>Fabaceae</taxon>
        <taxon>Papilionoideae</taxon>
        <taxon>50 kb inversion clade</taxon>
        <taxon>NPAAA clade</taxon>
        <taxon>Hologalegina</taxon>
        <taxon>IRL clade</taxon>
        <taxon>Trifolieae</taxon>
        <taxon>Trifolium</taxon>
    </lineage>
</organism>
<proteinExistence type="predicted"/>